<dbReference type="RefSeq" id="WP_113881385.1">
    <property type="nucleotide sequence ID" value="NZ_QNSF01000002.1"/>
</dbReference>
<feature type="domain" description="Bacterial transcriptional activator" evidence="4">
    <location>
        <begin position="830"/>
        <end position="942"/>
    </location>
</feature>
<dbReference type="PROSITE" id="PS50005">
    <property type="entry name" value="TPR"/>
    <property type="match status" value="1"/>
</dbReference>
<dbReference type="InterPro" id="IPR036388">
    <property type="entry name" value="WH-like_DNA-bd_sf"/>
</dbReference>
<evidence type="ECO:0000313" key="6">
    <source>
        <dbReference type="EMBL" id="RBP95842.1"/>
    </source>
</evidence>
<dbReference type="Gene3D" id="3.40.50.300">
    <property type="entry name" value="P-loop containing nucleotide triphosphate hydrolases"/>
    <property type="match status" value="1"/>
</dbReference>
<keyword evidence="2" id="KW-0804">Transcription</keyword>
<dbReference type="GO" id="GO:0003677">
    <property type="term" value="F:DNA binding"/>
    <property type="evidence" value="ECO:0007669"/>
    <property type="project" value="InterPro"/>
</dbReference>
<keyword evidence="7" id="KW-1185">Reference proteome</keyword>
<dbReference type="SUPFAM" id="SSF48452">
    <property type="entry name" value="TPR-like"/>
    <property type="match status" value="2"/>
</dbReference>
<evidence type="ECO:0000256" key="2">
    <source>
        <dbReference type="ARBA" id="ARBA00023163"/>
    </source>
</evidence>
<dbReference type="GO" id="GO:0006355">
    <property type="term" value="P:regulation of DNA-templated transcription"/>
    <property type="evidence" value="ECO:0007669"/>
    <property type="project" value="InterPro"/>
</dbReference>
<organism evidence="6 7">
    <name type="scientific">Cytobacillus firmus</name>
    <name type="common">Bacillus firmus</name>
    <dbReference type="NCBI Taxonomy" id="1399"/>
    <lineage>
        <taxon>Bacteria</taxon>
        <taxon>Bacillati</taxon>
        <taxon>Bacillota</taxon>
        <taxon>Bacilli</taxon>
        <taxon>Bacillales</taxon>
        <taxon>Bacillaceae</taxon>
        <taxon>Cytobacillus</taxon>
    </lineage>
</organism>
<dbReference type="InterPro" id="IPR059106">
    <property type="entry name" value="WHD_MalT"/>
</dbReference>
<dbReference type="SUPFAM" id="SSF46894">
    <property type="entry name" value="C-terminal effector domain of the bipartite response regulators"/>
    <property type="match status" value="1"/>
</dbReference>
<dbReference type="Pfam" id="PF03704">
    <property type="entry name" value="BTAD"/>
    <property type="match status" value="1"/>
</dbReference>
<dbReference type="OrthoDB" id="1137593at2"/>
<dbReference type="PANTHER" id="PTHR35807:SF2">
    <property type="entry name" value="TRANSCRIPTIONAL ACTIVATOR DOMAIN"/>
    <property type="match status" value="1"/>
</dbReference>
<dbReference type="Gene3D" id="1.10.10.10">
    <property type="entry name" value="Winged helix-like DNA-binding domain superfamily/Winged helix DNA-binding domain"/>
    <property type="match status" value="1"/>
</dbReference>
<feature type="repeat" description="TPR" evidence="3">
    <location>
        <begin position="864"/>
        <end position="897"/>
    </location>
</feature>
<keyword evidence="3" id="KW-0802">TPR repeat</keyword>
<dbReference type="InterPro" id="IPR051677">
    <property type="entry name" value="AfsR-DnrI-RedD_regulator"/>
</dbReference>
<dbReference type="InterPro" id="IPR019734">
    <property type="entry name" value="TPR_rpt"/>
</dbReference>
<name>A0A366K3D5_CYTFI</name>
<evidence type="ECO:0000256" key="1">
    <source>
        <dbReference type="ARBA" id="ARBA00023015"/>
    </source>
</evidence>
<keyword evidence="1" id="KW-0805">Transcription regulation</keyword>
<dbReference type="InterPro" id="IPR016032">
    <property type="entry name" value="Sig_transdc_resp-reg_C-effctor"/>
</dbReference>
<dbReference type="PANTHER" id="PTHR35807">
    <property type="entry name" value="TRANSCRIPTIONAL REGULATOR REDD-RELATED"/>
    <property type="match status" value="1"/>
</dbReference>
<sequence length="951" mass="111815">MVKVFEQKLFVPNFSSYFARKRLHSFLDKHRHAALISITSDAGYGKTALVSGYLQESKTEAIWYRLDETDQTPAIFLSYLKTAISRIIPNGHIHSPIEIQPGEIENEVQYLLSILSNWQKPLMIVLDNYHKIDNQDIQEILNQLLQYSSTCISYILIGQSKPKAIPVHIKLLRNYVEISREQLSFTKQETEEFLRYICRQSIENHQMTAIHEKTQGWVTGIQLLLHSIRDWKETERSDFLSHFTSKSDIQKYFMSEVMDSLSGEMRMFLLKTSLLSELDAAVINKYLTISNAEELIGALMRSNSFITKDEHGIVRYHPMFRSFLYAEFLQNLSLSEKEIEHYHLLLAEIYQEACQFFSSFVHFVTGKDYYRATQLIRSMEKRYNPEKFFILINNWLDSLNTQDSIPFDSVFLFRCIPLYILDQLILPIEERINELKDKGNALHLSYLQYFLATIYRHKGNFAKSKNLFHTSLNHCLEMNIYGLTVLNYLGLSEILLCSGEMKESERHAKSGIYYAEKHQISHCQIYALWMLAEIHLHKNEAAQAKPFLDQMRQLLELSKEDDARSVYLHYSLSRLFCLNKDYLQAVKFAELGVSQAERFGNDLDTGGSYMQLGQSYLHIQEWEKADNCFAKAASFLEYFSYYRCLTLSFQVKLFEVQRKNEYAKEKRNKLIKICQEKEFKSIIDSMNDHFISTIEVNEKGSHPNLSIEVLGDFKITYEGNPIYIKRKSSLQLLQLFIANREKKLQKDFLLDSIFRDTAIDTIHNHFYVALSTLRKALEPQLKTGRKSRYISQSENHYLFNCEHLYLDVNEFQSLLCLDINSPPKENQLINLLKAEKLYKGHFFEEYPYEHFLESEREKLRSDYINLLKTLAHYYWDSDENEKGIEYFEKILNLDPYQEQIYIDFIKKLLESNFLLQAKKVASRNIKFVENELGIDVRSKLNSIFSPYNFSV</sequence>
<evidence type="ECO:0000313" key="7">
    <source>
        <dbReference type="Proteomes" id="UP000252731"/>
    </source>
</evidence>
<dbReference type="Gene3D" id="1.25.40.10">
    <property type="entry name" value="Tetratricopeptide repeat domain"/>
    <property type="match status" value="2"/>
</dbReference>
<dbReference type="InterPro" id="IPR011990">
    <property type="entry name" value="TPR-like_helical_dom_sf"/>
</dbReference>
<dbReference type="InterPro" id="IPR005158">
    <property type="entry name" value="BTAD"/>
</dbReference>
<feature type="domain" description="MalT-like winged helix" evidence="5">
    <location>
        <begin position="255"/>
        <end position="331"/>
    </location>
</feature>
<dbReference type="AlphaFoldDB" id="A0A366K3D5"/>
<evidence type="ECO:0000256" key="3">
    <source>
        <dbReference type="PROSITE-ProRule" id="PRU00339"/>
    </source>
</evidence>
<dbReference type="SMART" id="SM00028">
    <property type="entry name" value="TPR"/>
    <property type="match status" value="4"/>
</dbReference>
<evidence type="ECO:0000259" key="4">
    <source>
        <dbReference type="Pfam" id="PF03704"/>
    </source>
</evidence>
<dbReference type="EMBL" id="QNSF01000002">
    <property type="protein sequence ID" value="RBP95842.1"/>
    <property type="molecule type" value="Genomic_DNA"/>
</dbReference>
<comment type="caution">
    <text evidence="6">The sequence shown here is derived from an EMBL/GenBank/DDBJ whole genome shotgun (WGS) entry which is preliminary data.</text>
</comment>
<dbReference type="Proteomes" id="UP000252731">
    <property type="component" value="Unassembled WGS sequence"/>
</dbReference>
<accession>A0A366K3D5</accession>
<dbReference type="Pfam" id="PF25873">
    <property type="entry name" value="WHD_MalT"/>
    <property type="match status" value="1"/>
</dbReference>
<gene>
    <name evidence="6" type="ORF">DFO70_102167</name>
</gene>
<protein>
    <submittedName>
        <fullName evidence="6">LuxR family maltose regulon positive regulatory protein</fullName>
    </submittedName>
</protein>
<proteinExistence type="predicted"/>
<reference evidence="6 7" key="1">
    <citation type="submission" date="2018-06" db="EMBL/GenBank/DDBJ databases">
        <title>Freshwater and sediment microbial communities from various areas in North America, analyzing microbe dynamics in response to fracking.</title>
        <authorList>
            <person name="Lamendella R."/>
        </authorList>
    </citation>
    <scope>NUCLEOTIDE SEQUENCE [LARGE SCALE GENOMIC DNA]</scope>
    <source>
        <strain evidence="6 7">14_TX</strain>
    </source>
</reference>
<evidence type="ECO:0000259" key="5">
    <source>
        <dbReference type="Pfam" id="PF25873"/>
    </source>
</evidence>
<dbReference type="InterPro" id="IPR027417">
    <property type="entry name" value="P-loop_NTPase"/>
</dbReference>
<dbReference type="SUPFAM" id="SSF52540">
    <property type="entry name" value="P-loop containing nucleoside triphosphate hydrolases"/>
    <property type="match status" value="1"/>
</dbReference>